<reference evidence="4 5" key="1">
    <citation type="submission" date="2018-10" db="EMBL/GenBank/DDBJ databases">
        <title>Draft genome sequence of Bacillus salarius IM0101, isolated from a hypersaline soil in Inner Mongolia, China.</title>
        <authorList>
            <person name="Yamprayoonswat W."/>
            <person name="Boonvisut S."/>
            <person name="Jumpathong W."/>
            <person name="Sittihan S."/>
            <person name="Ruangsuj P."/>
            <person name="Wanthongcharoen S."/>
            <person name="Thongpramul N."/>
            <person name="Pimmason S."/>
            <person name="Yu B."/>
            <person name="Yasawong M."/>
        </authorList>
    </citation>
    <scope>NUCLEOTIDE SEQUENCE [LARGE SCALE GENOMIC DNA]</scope>
    <source>
        <strain evidence="4 5">IM0101</strain>
    </source>
</reference>
<feature type="active site" description="Acyl-thioester intermediate" evidence="2">
    <location>
        <position position="200"/>
    </location>
</feature>
<feature type="region of interest" description="Disordered" evidence="3">
    <location>
        <begin position="64"/>
        <end position="88"/>
    </location>
</feature>
<dbReference type="CDD" id="cd06166">
    <property type="entry name" value="Sortase_D_2"/>
    <property type="match status" value="1"/>
</dbReference>
<dbReference type="GO" id="GO:0016787">
    <property type="term" value="F:hydrolase activity"/>
    <property type="evidence" value="ECO:0007669"/>
    <property type="project" value="UniProtKB-KW"/>
</dbReference>
<gene>
    <name evidence="4" type="ORF">D7Z54_26690</name>
</gene>
<dbReference type="NCBIfam" id="TIGR01076">
    <property type="entry name" value="sortase_fam"/>
    <property type="match status" value="1"/>
</dbReference>
<evidence type="ECO:0000313" key="4">
    <source>
        <dbReference type="EMBL" id="RSL30304.1"/>
    </source>
</evidence>
<evidence type="ECO:0000256" key="1">
    <source>
        <dbReference type="ARBA" id="ARBA00022801"/>
    </source>
</evidence>
<dbReference type="EMBL" id="RBVX01000039">
    <property type="protein sequence ID" value="RSL30304.1"/>
    <property type="molecule type" value="Genomic_DNA"/>
</dbReference>
<dbReference type="AlphaFoldDB" id="A0A428MW33"/>
<keyword evidence="1" id="KW-0378">Hydrolase</keyword>
<dbReference type="SUPFAM" id="SSF63817">
    <property type="entry name" value="Sortase"/>
    <property type="match status" value="1"/>
</dbReference>
<dbReference type="Pfam" id="PF04203">
    <property type="entry name" value="Sortase"/>
    <property type="match status" value="1"/>
</dbReference>
<evidence type="ECO:0000256" key="3">
    <source>
        <dbReference type="SAM" id="MobiDB-lite"/>
    </source>
</evidence>
<evidence type="ECO:0000313" key="5">
    <source>
        <dbReference type="Proteomes" id="UP000275076"/>
    </source>
</evidence>
<evidence type="ECO:0000256" key="2">
    <source>
        <dbReference type="PIRSR" id="PIRSR605754-1"/>
    </source>
</evidence>
<protein>
    <submittedName>
        <fullName evidence="4">Class D sortase</fullName>
    </submittedName>
</protein>
<name>A0A428MW33_9BACI</name>
<dbReference type="Gene3D" id="2.40.260.10">
    <property type="entry name" value="Sortase"/>
    <property type="match status" value="1"/>
</dbReference>
<dbReference type="RefSeq" id="WP_125560864.1">
    <property type="nucleotide sequence ID" value="NZ_RBVX01000039.1"/>
</dbReference>
<dbReference type="InterPro" id="IPR005754">
    <property type="entry name" value="Sortase"/>
</dbReference>
<dbReference type="InterPro" id="IPR023365">
    <property type="entry name" value="Sortase_dom-sf"/>
</dbReference>
<accession>A0A428MW33</accession>
<dbReference type="InterPro" id="IPR042000">
    <property type="entry name" value="Sortase_D_2"/>
</dbReference>
<dbReference type="OrthoDB" id="154054at2"/>
<proteinExistence type="predicted"/>
<dbReference type="Proteomes" id="UP000275076">
    <property type="component" value="Unassembled WGS sequence"/>
</dbReference>
<sequence length="217" mass="24231">MVKRKAAAIMIFLAGAFLFLYPNISEFIADTEQEELLENWDTTEEAQAQETARKSYGELNRVFEREREDTSEQQSDQQEEQTEAESSQTIGVLRIPVIASELPIVEGATEENLRVAAGHLAGTSFLEPEGNTAIAAHRSHTEGRMFNRLDELESGDEFIIEKDTGQKTFTIFNKTVVSPSDTSVLSQETNGESVVTLITCTPMKNPTHRLIVQGKYE</sequence>
<feature type="active site" description="Proton donor/acceptor" evidence="2">
    <location>
        <position position="137"/>
    </location>
</feature>
<comment type="caution">
    <text evidence="4">The sequence shown here is derived from an EMBL/GenBank/DDBJ whole genome shotgun (WGS) entry which is preliminary data.</text>
</comment>
<organism evidence="4 5">
    <name type="scientific">Salibacterium salarium</name>
    <dbReference type="NCBI Taxonomy" id="284579"/>
    <lineage>
        <taxon>Bacteria</taxon>
        <taxon>Bacillati</taxon>
        <taxon>Bacillota</taxon>
        <taxon>Bacilli</taxon>
        <taxon>Bacillales</taxon>
        <taxon>Bacillaceae</taxon>
    </lineage>
</organism>
<keyword evidence="5" id="KW-1185">Reference proteome</keyword>